<dbReference type="Proteomes" id="UP001516620">
    <property type="component" value="Unassembled WGS sequence"/>
</dbReference>
<sequence length="212" mass="23339">MITGPNPNVKYPIPGNSNLQFIKNTITKPNIIAGEYSYYEASNGEAFDDQVLYHYEVIGTKLIIGKFCSIAPEVRFMMDGGTHRMNGSTYPFNLFGNGWEAFTPTLEDLPIKGDTVVGNDVWIGRHATIMPGVKIGDGAIIAAESVVVKDVDPYTIVGGNPAKEIRKRFAPEVIQALLDIRWWDADIQVIHSYIGAIVSGDIETLSKMKYAP</sequence>
<proteinExistence type="predicted"/>
<gene>
    <name evidence="3" type="primary">vat(I)</name>
    <name evidence="3" type="ORF">IM700_017285</name>
</gene>
<dbReference type="InterPro" id="IPR001451">
    <property type="entry name" value="Hexapep"/>
</dbReference>
<dbReference type="NCBIfam" id="NF033468">
    <property type="entry name" value="stregram_VatI"/>
    <property type="match status" value="1"/>
</dbReference>
<dbReference type="InterPro" id="IPR050179">
    <property type="entry name" value="Trans_hexapeptide_repeat"/>
</dbReference>
<keyword evidence="2" id="KW-0677">Repeat</keyword>
<keyword evidence="1" id="KW-0808">Transferase</keyword>
<dbReference type="PROSITE" id="PS00101">
    <property type="entry name" value="HEXAPEP_TRANSFERASES"/>
    <property type="match status" value="1"/>
</dbReference>
<dbReference type="Pfam" id="PF00132">
    <property type="entry name" value="Hexapep"/>
    <property type="match status" value="1"/>
</dbReference>
<dbReference type="PANTHER" id="PTHR43300:SF11">
    <property type="entry name" value="ACETYLTRANSFERASE RV3034C-RELATED"/>
    <property type="match status" value="1"/>
</dbReference>
<dbReference type="PANTHER" id="PTHR43300">
    <property type="entry name" value="ACETYLTRANSFERASE"/>
    <property type="match status" value="1"/>
</dbReference>
<dbReference type="InterPro" id="IPR011004">
    <property type="entry name" value="Trimer_LpxA-like_sf"/>
</dbReference>
<dbReference type="EMBL" id="JADCNN020000018">
    <property type="protein sequence ID" value="MBM6997415.1"/>
    <property type="molecule type" value="Genomic_DNA"/>
</dbReference>
<protein>
    <submittedName>
        <fullName evidence="3">Streptogramin A O-acetyltransferase Vat(I)</fullName>
    </submittedName>
</protein>
<dbReference type="SUPFAM" id="SSF51161">
    <property type="entry name" value="Trimeric LpxA-like enzymes"/>
    <property type="match status" value="1"/>
</dbReference>
<dbReference type="NCBIfam" id="NF000311">
    <property type="entry name" value="Vat_ABCDEFH"/>
    <property type="match status" value="1"/>
</dbReference>
<dbReference type="RefSeq" id="WP_193418459.1">
    <property type="nucleotide sequence ID" value="NZ_JADCNN020000018.1"/>
</dbReference>
<evidence type="ECO:0000256" key="1">
    <source>
        <dbReference type="ARBA" id="ARBA00022679"/>
    </source>
</evidence>
<name>A0ABS2H7L6_9BACL</name>
<evidence type="ECO:0000256" key="2">
    <source>
        <dbReference type="ARBA" id="ARBA00022737"/>
    </source>
</evidence>
<evidence type="ECO:0000313" key="3">
    <source>
        <dbReference type="EMBL" id="MBM6997415.1"/>
    </source>
</evidence>
<keyword evidence="4" id="KW-1185">Reference proteome</keyword>
<evidence type="ECO:0000313" key="4">
    <source>
        <dbReference type="Proteomes" id="UP001516620"/>
    </source>
</evidence>
<dbReference type="InterPro" id="IPR018357">
    <property type="entry name" value="Hexapep_transf_CS"/>
</dbReference>
<accession>A0ABS2H7L6</accession>
<dbReference type="CDD" id="cd03349">
    <property type="entry name" value="LbH_XAT"/>
    <property type="match status" value="1"/>
</dbReference>
<dbReference type="Gene3D" id="2.160.10.10">
    <property type="entry name" value="Hexapeptide repeat proteins"/>
    <property type="match status" value="1"/>
</dbReference>
<comment type="caution">
    <text evidence="3">The sequence shown here is derived from an EMBL/GenBank/DDBJ whole genome shotgun (WGS) entry which is preliminary data.</text>
</comment>
<organism evidence="3 4">
    <name type="scientific">Paenibacillus rhizolycopersici</name>
    <dbReference type="NCBI Taxonomy" id="2780073"/>
    <lineage>
        <taxon>Bacteria</taxon>
        <taxon>Bacillati</taxon>
        <taxon>Bacillota</taxon>
        <taxon>Bacilli</taxon>
        <taxon>Bacillales</taxon>
        <taxon>Paenibacillaceae</taxon>
        <taxon>Paenibacillus</taxon>
    </lineage>
</organism>
<reference evidence="3 4" key="1">
    <citation type="submission" date="2021-01" db="EMBL/GenBank/DDBJ databases">
        <title>Paenibacillus sp.nov. isolated from the rhizosphere soil of tomato plant.</title>
        <authorList>
            <person name="Thin K.K."/>
            <person name="Zhang X."/>
            <person name="He S."/>
        </authorList>
    </citation>
    <scope>NUCLEOTIDE SEQUENCE [LARGE SCALE GENOMIC DNA]</scope>
    <source>
        <strain evidence="3 4">DXFW5</strain>
    </source>
</reference>